<dbReference type="EMBL" id="MKQP01000039">
    <property type="protein sequence ID" value="OMD26948.1"/>
    <property type="molecule type" value="Genomic_DNA"/>
</dbReference>
<proteinExistence type="predicted"/>
<evidence type="ECO:0000313" key="3">
    <source>
        <dbReference type="Proteomes" id="UP000187465"/>
    </source>
</evidence>
<organism evidence="2 3">
    <name type="scientific">Paenibacillus odorifer</name>
    <dbReference type="NCBI Taxonomy" id="189426"/>
    <lineage>
        <taxon>Bacteria</taxon>
        <taxon>Bacillati</taxon>
        <taxon>Bacillota</taxon>
        <taxon>Bacilli</taxon>
        <taxon>Bacillales</taxon>
        <taxon>Paenibacillaceae</taxon>
        <taxon>Paenibacillus</taxon>
    </lineage>
</organism>
<evidence type="ECO:0000256" key="1">
    <source>
        <dbReference type="SAM" id="Phobius"/>
    </source>
</evidence>
<reference evidence="2 3" key="1">
    <citation type="submission" date="2016-10" db="EMBL/GenBank/DDBJ databases">
        <title>Paenibacillus species isolates.</title>
        <authorList>
            <person name="Beno S.M."/>
        </authorList>
    </citation>
    <scope>NUCLEOTIDE SEQUENCE [LARGE SCALE GENOMIC DNA]</scope>
    <source>
        <strain evidence="2 3">FSL H7-0604</strain>
    </source>
</reference>
<comment type="caution">
    <text evidence="2">The sequence shown here is derived from an EMBL/GenBank/DDBJ whole genome shotgun (WGS) entry which is preliminary data.</text>
</comment>
<feature type="transmembrane region" description="Helical" evidence="1">
    <location>
        <begin position="62"/>
        <end position="85"/>
    </location>
</feature>
<sequence length="166" mass="18832">MGRGIEMEPTKRRPFTVTLLYILHIFLGVGALAGGGSMVIDPSGDLIHMPTSMLERSPFSDFLIPGILLFIVFGILPLFVFYGLIKRPELRWVNTLNPFKKLYSFWALSLYIGFGLIIWIMVQTYMLNSVAIIHLIYMSLGLLIQVFTLLPSVQSYFLLDGGIERR</sequence>
<feature type="transmembrane region" description="Helical" evidence="1">
    <location>
        <begin position="20"/>
        <end position="40"/>
    </location>
</feature>
<accession>A0A1R0X1U0</accession>
<gene>
    <name evidence="2" type="ORF">BJP51_26110</name>
</gene>
<feature type="transmembrane region" description="Helical" evidence="1">
    <location>
        <begin position="132"/>
        <end position="159"/>
    </location>
</feature>
<feature type="transmembrane region" description="Helical" evidence="1">
    <location>
        <begin position="105"/>
        <end position="126"/>
    </location>
</feature>
<protein>
    <submittedName>
        <fullName evidence="2">Uncharacterized protein</fullName>
    </submittedName>
</protein>
<dbReference type="Proteomes" id="UP000187465">
    <property type="component" value="Unassembled WGS sequence"/>
</dbReference>
<name>A0A1R0X1U0_9BACL</name>
<dbReference type="AlphaFoldDB" id="A0A1R0X1U0"/>
<keyword evidence="1" id="KW-0812">Transmembrane</keyword>
<keyword evidence="1" id="KW-0472">Membrane</keyword>
<evidence type="ECO:0000313" key="2">
    <source>
        <dbReference type="EMBL" id="OMD26948.1"/>
    </source>
</evidence>
<keyword evidence="1" id="KW-1133">Transmembrane helix</keyword>